<evidence type="ECO:0000313" key="5">
    <source>
        <dbReference type="Proteomes" id="UP000285773"/>
    </source>
</evidence>
<proteinExistence type="inferred from homology"/>
<comment type="similarity">
    <text evidence="1">Belongs to the UPF0398 family.</text>
</comment>
<organism evidence="4 5">
    <name type="scientific">Streptococcus parasanguinis</name>
    <dbReference type="NCBI Taxonomy" id="1318"/>
    <lineage>
        <taxon>Bacteria</taxon>
        <taxon>Bacillati</taxon>
        <taxon>Bacillota</taxon>
        <taxon>Bacilli</taxon>
        <taxon>Lactobacillales</taxon>
        <taxon>Streptococcaceae</taxon>
        <taxon>Streptococcus</taxon>
    </lineage>
</organism>
<dbReference type="EMBL" id="WMZA01000005">
    <property type="protein sequence ID" value="MTR63657.1"/>
    <property type="molecule type" value="Genomic_DNA"/>
</dbReference>
<evidence type="ECO:0000313" key="3">
    <source>
        <dbReference type="EMBL" id="MTR63657.1"/>
    </source>
</evidence>
<dbReference type="Proteomes" id="UP000462658">
    <property type="component" value="Unassembled WGS sequence"/>
</dbReference>
<dbReference type="NCBIfam" id="NF010181">
    <property type="entry name" value="PRK13660.1"/>
    <property type="match status" value="1"/>
</dbReference>
<dbReference type="Gene3D" id="3.40.50.450">
    <property type="match status" value="1"/>
</dbReference>
<dbReference type="EMBL" id="QSIO01000006">
    <property type="protein sequence ID" value="RHC93314.1"/>
    <property type="molecule type" value="Genomic_DNA"/>
</dbReference>
<dbReference type="EMBL" id="JAGZFP010000010">
    <property type="protein sequence ID" value="MBS5358507.1"/>
    <property type="molecule type" value="Genomic_DNA"/>
</dbReference>
<reference evidence="4 5" key="1">
    <citation type="submission" date="2018-08" db="EMBL/GenBank/DDBJ databases">
        <title>A genome reference for cultivated species of the human gut microbiota.</title>
        <authorList>
            <person name="Zou Y."/>
            <person name="Xue W."/>
            <person name="Luo G."/>
        </authorList>
    </citation>
    <scope>NUCLEOTIDE SEQUENCE [LARGE SCALE GENOMIC DNA]</scope>
    <source>
        <strain evidence="4 5">AM33-3BH</strain>
    </source>
</reference>
<dbReference type="AlphaFoldDB" id="A0A0F3H1A2"/>
<dbReference type="SUPFAM" id="SSF102405">
    <property type="entry name" value="MCP/YpsA-like"/>
    <property type="match status" value="1"/>
</dbReference>
<gene>
    <name evidence="4" type="ORF">DW820_10635</name>
    <name evidence="3" type="ORF">GMC80_10105</name>
    <name evidence="2" type="ORF">KHX87_05295</name>
</gene>
<dbReference type="Pfam" id="PF06908">
    <property type="entry name" value="YpsA"/>
    <property type="match status" value="1"/>
</dbReference>
<sequence length="175" mass="20723">MNTILVAGYKSFDVGVFSNKDPRLTIIKKAIERDLRRLFEEGVKWLVFSGNLGFEAWVLEVAFALKKDYDFQMATIFLFENVGENWNESNQELLARFKQVDFVKYAYPHYSNPGQLKEYNQFLIDNADGAYVFYDPENETNLKYLYKMMVEKEPFYVKQLSFDDLNELAENFYEN</sequence>
<dbReference type="PIRSF" id="PIRSF021290">
    <property type="entry name" value="DUF1273"/>
    <property type="match status" value="1"/>
</dbReference>
<dbReference type="PANTHER" id="PTHR38440">
    <property type="entry name" value="UPF0398 PROTEIN YPSA"/>
    <property type="match status" value="1"/>
</dbReference>
<accession>A0A0F3H1A2</accession>
<reference evidence="3 6" key="2">
    <citation type="journal article" date="2019" name="Nat. Med.">
        <title>A library of human gut bacterial isolates paired with longitudinal multiomics data enables mechanistic microbiome research.</title>
        <authorList>
            <person name="Poyet M."/>
            <person name="Groussin M."/>
            <person name="Gibbons S.M."/>
            <person name="Avila-Pacheco J."/>
            <person name="Jiang X."/>
            <person name="Kearney S.M."/>
            <person name="Perrotta A.R."/>
            <person name="Berdy B."/>
            <person name="Zhao S."/>
            <person name="Lieberman T.D."/>
            <person name="Swanson P.K."/>
            <person name="Smith M."/>
            <person name="Roesemann S."/>
            <person name="Alexander J.E."/>
            <person name="Rich S.A."/>
            <person name="Livny J."/>
            <person name="Vlamakis H."/>
            <person name="Clish C."/>
            <person name="Bullock K."/>
            <person name="Deik A."/>
            <person name="Scott J."/>
            <person name="Pierce K.A."/>
            <person name="Xavier R.J."/>
            <person name="Alm E.J."/>
        </authorList>
    </citation>
    <scope>NUCLEOTIDE SEQUENCE [LARGE SCALE GENOMIC DNA]</scope>
    <source>
        <strain evidence="3 6">BIOML-A10</strain>
    </source>
</reference>
<dbReference type="Proteomes" id="UP000285773">
    <property type="component" value="Unassembled WGS sequence"/>
</dbReference>
<dbReference type="InterPro" id="IPR010697">
    <property type="entry name" value="YspA"/>
</dbReference>
<evidence type="ECO:0000313" key="4">
    <source>
        <dbReference type="EMBL" id="RHC93314.1"/>
    </source>
</evidence>
<name>A0A0F3H1A2_STRPA</name>
<dbReference type="Proteomes" id="UP000709219">
    <property type="component" value="Unassembled WGS sequence"/>
</dbReference>
<reference evidence="2" key="3">
    <citation type="submission" date="2021-02" db="EMBL/GenBank/DDBJ databases">
        <title>Infant gut strain persistence is associated with maternal origin, phylogeny, and functional potential including surface adhesion and iron acquisition.</title>
        <authorList>
            <person name="Lou Y.C."/>
        </authorList>
    </citation>
    <scope>NUCLEOTIDE SEQUENCE</scope>
    <source>
        <strain evidence="2">L3_098_011G1_dasL3_098_011G1_concoct_7</strain>
    </source>
</reference>
<evidence type="ECO:0000256" key="1">
    <source>
        <dbReference type="HAMAP-Rule" id="MF_01575"/>
    </source>
</evidence>
<dbReference type="RefSeq" id="WP_023920293.1">
    <property type="nucleotide sequence ID" value="NZ_CP134147.1"/>
</dbReference>
<protein>
    <recommendedName>
        <fullName evidence="1">UPF0398 protein DW820_10635</fullName>
    </recommendedName>
</protein>
<evidence type="ECO:0000313" key="2">
    <source>
        <dbReference type="EMBL" id="MBS5358507.1"/>
    </source>
</evidence>
<dbReference type="PANTHER" id="PTHR38440:SF1">
    <property type="entry name" value="UPF0398 PROTEIN SPR0331"/>
    <property type="match status" value="1"/>
</dbReference>
<dbReference type="HAMAP" id="MF_01575">
    <property type="entry name" value="UPF0398"/>
    <property type="match status" value="1"/>
</dbReference>
<evidence type="ECO:0000313" key="6">
    <source>
        <dbReference type="Proteomes" id="UP000462658"/>
    </source>
</evidence>
<comment type="caution">
    <text evidence="4">The sequence shown here is derived from an EMBL/GenBank/DDBJ whole genome shotgun (WGS) entry which is preliminary data.</text>
</comment>